<dbReference type="EMBL" id="CP003349">
    <property type="protein sequence ID" value="AFD08458.1"/>
    <property type="molecule type" value="Genomic_DNA"/>
</dbReference>
<dbReference type="PROSITE" id="PS50943">
    <property type="entry name" value="HTH_CROC1"/>
    <property type="match status" value="1"/>
</dbReference>
<dbReference type="CDD" id="cd00093">
    <property type="entry name" value="HTH_XRE"/>
    <property type="match status" value="1"/>
</dbReference>
<reference evidence="2" key="1">
    <citation type="submission" date="2012-02" db="EMBL/GenBank/DDBJ databases">
        <title>The complete genome of Solitalea canadensis DSM 3403.</title>
        <authorList>
            <consortium name="US DOE Joint Genome Institute (JGI-PGF)"/>
            <person name="Lucas S."/>
            <person name="Copeland A."/>
            <person name="Lapidus A."/>
            <person name="Glavina del Rio T."/>
            <person name="Dalin E."/>
            <person name="Tice H."/>
            <person name="Bruce D."/>
            <person name="Goodwin L."/>
            <person name="Pitluck S."/>
            <person name="Peters L."/>
            <person name="Ovchinnikova G."/>
            <person name="Lu M."/>
            <person name="Kyrpides N."/>
            <person name="Mavromatis K."/>
            <person name="Ivanova N."/>
            <person name="Brettin T."/>
            <person name="Detter J.C."/>
            <person name="Han C."/>
            <person name="Larimer F."/>
            <person name="Land M."/>
            <person name="Hauser L."/>
            <person name="Markowitz V."/>
            <person name="Cheng J.-F."/>
            <person name="Hugenholtz P."/>
            <person name="Woyke T."/>
            <person name="Wu D."/>
            <person name="Spring S."/>
            <person name="Schroeder M."/>
            <person name="Kopitz M."/>
            <person name="Brambilla E."/>
            <person name="Klenk H.-P."/>
            <person name="Eisen J.A."/>
        </authorList>
    </citation>
    <scope>NUCLEOTIDE SEQUENCE</scope>
    <source>
        <strain evidence="2">DSM 3403</strain>
    </source>
</reference>
<accession>H8KXC9</accession>
<organism evidence="2 3">
    <name type="scientific">Solitalea canadensis (strain ATCC 29591 / DSM 3403 / JCM 21819 / LMG 8368 / NBRC 15130 / NCIMB 12057 / USAM 9D)</name>
    <name type="common">Flexibacter canadensis</name>
    <dbReference type="NCBI Taxonomy" id="929556"/>
    <lineage>
        <taxon>Bacteria</taxon>
        <taxon>Pseudomonadati</taxon>
        <taxon>Bacteroidota</taxon>
        <taxon>Sphingobacteriia</taxon>
        <taxon>Sphingobacteriales</taxon>
        <taxon>Sphingobacteriaceae</taxon>
        <taxon>Solitalea</taxon>
    </lineage>
</organism>
<dbReference type="Proteomes" id="UP000007590">
    <property type="component" value="Chromosome"/>
</dbReference>
<evidence type="ECO:0000313" key="2">
    <source>
        <dbReference type="EMBL" id="AFD08458.1"/>
    </source>
</evidence>
<dbReference type="AlphaFoldDB" id="H8KXC9"/>
<name>H8KXC9_SOLCM</name>
<gene>
    <name evidence="2" type="ordered locus">Solca_3453</name>
</gene>
<evidence type="ECO:0000313" key="3">
    <source>
        <dbReference type="Proteomes" id="UP000007590"/>
    </source>
</evidence>
<dbReference type="InterPro" id="IPR001387">
    <property type="entry name" value="Cro/C1-type_HTH"/>
</dbReference>
<dbReference type="KEGG" id="scn:Solca_3453"/>
<keyword evidence="3" id="KW-1185">Reference proteome</keyword>
<proteinExistence type="predicted"/>
<dbReference type="InterPro" id="IPR010982">
    <property type="entry name" value="Lambda_DNA-bd_dom_sf"/>
</dbReference>
<dbReference type="RefSeq" id="WP_014681681.1">
    <property type="nucleotide sequence ID" value="NC_017770.1"/>
</dbReference>
<dbReference type="GO" id="GO:0003677">
    <property type="term" value="F:DNA binding"/>
    <property type="evidence" value="ECO:0007669"/>
    <property type="project" value="InterPro"/>
</dbReference>
<dbReference type="Pfam" id="PF01381">
    <property type="entry name" value="HTH_3"/>
    <property type="match status" value="1"/>
</dbReference>
<sequence>MLFKYNYIHIGVYFTLKPTAKIYPANEQNTIVDVSKQVGLSIRKIREELNSSQEYMAMRLDIVQSTYQELETGKSPITIGNLSDF</sequence>
<dbReference type="HOGENOM" id="CLU_2510926_0_0_10"/>
<protein>
    <submittedName>
        <fullName evidence="2">Putative transcriptional regulator</fullName>
    </submittedName>
</protein>
<evidence type="ECO:0000259" key="1">
    <source>
        <dbReference type="PROSITE" id="PS50943"/>
    </source>
</evidence>
<dbReference type="Gene3D" id="1.10.260.40">
    <property type="entry name" value="lambda repressor-like DNA-binding domains"/>
    <property type="match status" value="1"/>
</dbReference>
<feature type="domain" description="HTH cro/C1-type" evidence="1">
    <location>
        <begin position="42"/>
        <end position="82"/>
    </location>
</feature>
<dbReference type="SUPFAM" id="SSF47413">
    <property type="entry name" value="lambda repressor-like DNA-binding domains"/>
    <property type="match status" value="1"/>
</dbReference>
<dbReference type="OrthoDB" id="798409at2"/>